<feature type="transmembrane region" description="Helical" evidence="2">
    <location>
        <begin position="395"/>
        <end position="413"/>
    </location>
</feature>
<feature type="region of interest" description="Disordered" evidence="1">
    <location>
        <begin position="215"/>
        <end position="253"/>
    </location>
</feature>
<reference evidence="3" key="1">
    <citation type="journal article" date="2020" name="Stud. Mycol.">
        <title>101 Dothideomycetes genomes: a test case for predicting lifestyles and emergence of pathogens.</title>
        <authorList>
            <person name="Haridas S."/>
            <person name="Albert R."/>
            <person name="Binder M."/>
            <person name="Bloem J."/>
            <person name="Labutti K."/>
            <person name="Salamov A."/>
            <person name="Andreopoulos B."/>
            <person name="Baker S."/>
            <person name="Barry K."/>
            <person name="Bills G."/>
            <person name="Bluhm B."/>
            <person name="Cannon C."/>
            <person name="Castanera R."/>
            <person name="Culley D."/>
            <person name="Daum C."/>
            <person name="Ezra D."/>
            <person name="Gonzalez J."/>
            <person name="Henrissat B."/>
            <person name="Kuo A."/>
            <person name="Liang C."/>
            <person name="Lipzen A."/>
            <person name="Lutzoni F."/>
            <person name="Magnuson J."/>
            <person name="Mondo S."/>
            <person name="Nolan M."/>
            <person name="Ohm R."/>
            <person name="Pangilinan J."/>
            <person name="Park H.-J."/>
            <person name="Ramirez L."/>
            <person name="Alfaro M."/>
            <person name="Sun H."/>
            <person name="Tritt A."/>
            <person name="Yoshinaga Y."/>
            <person name="Zwiers L.-H."/>
            <person name="Turgeon B."/>
            <person name="Goodwin S."/>
            <person name="Spatafora J."/>
            <person name="Crous P."/>
            <person name="Grigoriev I."/>
        </authorList>
    </citation>
    <scope>NUCLEOTIDE SEQUENCE</scope>
    <source>
        <strain evidence="3">CBS 119925</strain>
    </source>
</reference>
<proteinExistence type="predicted"/>
<keyword evidence="2" id="KW-0472">Membrane</keyword>
<keyword evidence="2" id="KW-1133">Transmembrane helix</keyword>
<feature type="compositionally biased region" description="Basic residues" evidence="1">
    <location>
        <begin position="240"/>
        <end position="249"/>
    </location>
</feature>
<feature type="region of interest" description="Disordered" evidence="1">
    <location>
        <begin position="58"/>
        <end position="82"/>
    </location>
</feature>
<dbReference type="AlphaFoldDB" id="A0A6A6V6C3"/>
<keyword evidence="4" id="KW-1185">Reference proteome</keyword>
<evidence type="ECO:0000256" key="2">
    <source>
        <dbReference type="SAM" id="Phobius"/>
    </source>
</evidence>
<feature type="transmembrane region" description="Helical" evidence="2">
    <location>
        <begin position="100"/>
        <end position="120"/>
    </location>
</feature>
<evidence type="ECO:0000313" key="4">
    <source>
        <dbReference type="Proteomes" id="UP000799440"/>
    </source>
</evidence>
<feature type="compositionally biased region" description="Polar residues" evidence="1">
    <location>
        <begin position="69"/>
        <end position="78"/>
    </location>
</feature>
<accession>A0A6A6V6C3</accession>
<feature type="transmembrane region" description="Helical" evidence="2">
    <location>
        <begin position="330"/>
        <end position="348"/>
    </location>
</feature>
<feature type="transmembrane region" description="Helical" evidence="2">
    <location>
        <begin position="126"/>
        <end position="144"/>
    </location>
</feature>
<dbReference type="EMBL" id="MU006584">
    <property type="protein sequence ID" value="KAF2745060.1"/>
    <property type="molecule type" value="Genomic_DNA"/>
</dbReference>
<keyword evidence="2" id="KW-0812">Transmembrane</keyword>
<name>A0A6A6V6C3_9PLEO</name>
<dbReference type="Proteomes" id="UP000799440">
    <property type="component" value="Unassembled WGS sequence"/>
</dbReference>
<evidence type="ECO:0000256" key="1">
    <source>
        <dbReference type="SAM" id="MobiDB-lite"/>
    </source>
</evidence>
<protein>
    <submittedName>
        <fullName evidence="3">Uncharacterized protein</fullName>
    </submittedName>
</protein>
<sequence length="420" mass="46382">MPPRVDPNRPYRAALLDRISGLEAELQASRRENQLILDAFEMDRIERLERNPVQYRPSYAESDDEVIDNPTNPSSSVTGGHDPVPGPLRMMAAELRQSPVLCLLSVFQITSLIMACGIRIPFMAERWQYFLLWLNLALIFRVVFEILCTDFHSPHCQAPQNLHACNPSDLAAVLSTIGITGSISDAELDEIVSSILDIPSSSGSDIEPLQTLLSSLANSNPPSDTEPNAEPPIPQEPLPTRRRMPRFHRGYYPDTPGLRQARLRFLADRAVRATDASLGLAQRRGALQGHALNLRLPRNNPLPVTPPVPSSPIREIELPRQHDLPPWAETLVGGLSALAVGYAIYVYLSLSPGHAEQRANNGGMGFGNLSGWLERAGRVGVPGVAGQLSQGGWSMFGWFLVLWVLPALLMRLIEIRWGQE</sequence>
<evidence type="ECO:0000313" key="3">
    <source>
        <dbReference type="EMBL" id="KAF2745060.1"/>
    </source>
</evidence>
<gene>
    <name evidence="3" type="ORF">M011DRAFT_479216</name>
</gene>
<organism evidence="3 4">
    <name type="scientific">Sporormia fimetaria CBS 119925</name>
    <dbReference type="NCBI Taxonomy" id="1340428"/>
    <lineage>
        <taxon>Eukaryota</taxon>
        <taxon>Fungi</taxon>
        <taxon>Dikarya</taxon>
        <taxon>Ascomycota</taxon>
        <taxon>Pezizomycotina</taxon>
        <taxon>Dothideomycetes</taxon>
        <taxon>Pleosporomycetidae</taxon>
        <taxon>Pleosporales</taxon>
        <taxon>Sporormiaceae</taxon>
        <taxon>Sporormia</taxon>
    </lineage>
</organism>